<keyword evidence="2" id="KW-1133">Transmembrane helix</keyword>
<protein>
    <submittedName>
        <fullName evidence="3">Uncharacterized protein</fullName>
    </submittedName>
</protein>
<evidence type="ECO:0000313" key="3">
    <source>
        <dbReference type="EMBL" id="ROV92669.1"/>
    </source>
</evidence>
<proteinExistence type="predicted"/>
<evidence type="ECO:0000313" key="4">
    <source>
        <dbReference type="Proteomes" id="UP000284375"/>
    </source>
</evidence>
<dbReference type="OrthoDB" id="10649288at2759"/>
<dbReference type="EMBL" id="LJZO01000036">
    <property type="protein sequence ID" value="ROV92669.1"/>
    <property type="molecule type" value="Genomic_DNA"/>
</dbReference>
<organism evidence="3 4">
    <name type="scientific">Cytospora chrysosperma</name>
    <name type="common">Cytospora canker fungus</name>
    <name type="synonym">Sphaeria chrysosperma</name>
    <dbReference type="NCBI Taxonomy" id="252740"/>
    <lineage>
        <taxon>Eukaryota</taxon>
        <taxon>Fungi</taxon>
        <taxon>Dikarya</taxon>
        <taxon>Ascomycota</taxon>
        <taxon>Pezizomycotina</taxon>
        <taxon>Sordariomycetes</taxon>
        <taxon>Sordariomycetidae</taxon>
        <taxon>Diaporthales</taxon>
        <taxon>Cytosporaceae</taxon>
        <taxon>Cytospora</taxon>
    </lineage>
</organism>
<feature type="transmembrane region" description="Helical" evidence="2">
    <location>
        <begin position="203"/>
        <end position="230"/>
    </location>
</feature>
<feature type="transmembrane region" description="Helical" evidence="2">
    <location>
        <begin position="32"/>
        <end position="56"/>
    </location>
</feature>
<feature type="region of interest" description="Disordered" evidence="1">
    <location>
        <begin position="558"/>
        <end position="603"/>
    </location>
</feature>
<keyword evidence="2" id="KW-0472">Membrane</keyword>
<accession>A0A423VNU7</accession>
<keyword evidence="4" id="KW-1185">Reference proteome</keyword>
<evidence type="ECO:0000256" key="1">
    <source>
        <dbReference type="SAM" id="MobiDB-lite"/>
    </source>
</evidence>
<reference evidence="3 4" key="1">
    <citation type="submission" date="2015-09" db="EMBL/GenBank/DDBJ databases">
        <title>Host preference determinants of Valsa canker pathogens revealed by comparative genomics.</title>
        <authorList>
            <person name="Yin Z."/>
            <person name="Huang L."/>
        </authorList>
    </citation>
    <scope>NUCLEOTIDE SEQUENCE [LARGE SCALE GENOMIC DNA]</scope>
    <source>
        <strain evidence="3 4">YSFL</strain>
    </source>
</reference>
<gene>
    <name evidence="3" type="ORF">VSDG_06531</name>
</gene>
<sequence>MVGSYPASHFGIVFMRSKERVRHLHGDLGVGALHVSLVGALATAVGPSLLVLGAVATERTVFPGLGEVALVLVHVEDHLVVVGTLLVRQGLERLVVAVAVVVIVIAVITIIVIILIATSRRAEHLGREDVVPAQEREAGRVRDLVVARVQGLAGGGGGLESGLALLVGVGDELLLLGRELVPHRADGRVGHGGRGRDNVAAQVLTLTLALAAATATAAAHFILILILLLVTTEQAAGLAHASALLVGADVVVDEAVAGGGRLVRVEEALVVVVPRQQLQAGGRVGLVDRPLLLGRERVPAGLERVHGRPVAALEGDVAASRLCRRQQDAAGALPLCPRPQGRQLVVRHVHLVLGGGQVPAAGVVDVAPQGHEDEVVLQVEAAPHRLLDHQLVGPRQVHVALAPALEVVEAQVPGRHAEVVLPAVPAAGGPVAAVVPRAHLHHLDGVLGVALAAEQPPQGREAVAGAQEGLGEGGAVGPEAGLVEAHLQLDEEELGVVQVLGEPQLLVADEVAPQAVGADVHEQPDLLEGPVGAAGQPVAAARQARQDVAHARLPLHDHGEVPEAGDQAHAGVAGPGAVGACPRGPGEPVHEGPRRGPGGSRGVLDGILAVELPEEDLEGGGRHVLAPGDDGGLPVLVDDVVEGLADAEEVDNVAGPQVLAHLGGQPDAGADGVEEVEAWHVGRAVVVGVLLVGDVECDGRELALEVVRQAEELGVQGEADHGVVDALGVFLGAVGIDLAHVVQASHLQIGFRIGALSLEGPHCLLHHGLVESSVAIGHDGLTVRPLLRLLPLNDLA</sequence>
<evidence type="ECO:0000256" key="2">
    <source>
        <dbReference type="SAM" id="Phobius"/>
    </source>
</evidence>
<dbReference type="AlphaFoldDB" id="A0A423VNU7"/>
<name>A0A423VNU7_CYTCH</name>
<dbReference type="Proteomes" id="UP000284375">
    <property type="component" value="Unassembled WGS sequence"/>
</dbReference>
<keyword evidence="2" id="KW-0812">Transmembrane</keyword>
<feature type="transmembrane region" description="Helical" evidence="2">
    <location>
        <begin position="94"/>
        <end position="117"/>
    </location>
</feature>
<feature type="transmembrane region" description="Helical" evidence="2">
    <location>
        <begin position="68"/>
        <end position="88"/>
    </location>
</feature>
<comment type="caution">
    <text evidence="3">The sequence shown here is derived from an EMBL/GenBank/DDBJ whole genome shotgun (WGS) entry which is preliminary data.</text>
</comment>